<dbReference type="RefSeq" id="WP_079591343.1">
    <property type="nucleotide sequence ID" value="NZ_FUYX01000004.1"/>
</dbReference>
<reference evidence="1 2" key="1">
    <citation type="submission" date="2017-02" db="EMBL/GenBank/DDBJ databases">
        <authorList>
            <person name="Peterson S.W."/>
        </authorList>
    </citation>
    <scope>NUCLEOTIDE SEQUENCE [LARGE SCALE GENOMIC DNA]</scope>
    <source>
        <strain evidence="1 2">DSM 9653</strain>
    </source>
</reference>
<dbReference type="OrthoDB" id="7678486at2"/>
<name>A0A1T5D469_9HYPH</name>
<evidence type="ECO:0000313" key="2">
    <source>
        <dbReference type="Proteomes" id="UP000190130"/>
    </source>
</evidence>
<dbReference type="EMBL" id="FUYX01000004">
    <property type="protein sequence ID" value="SKB66502.1"/>
    <property type="molecule type" value="Genomic_DNA"/>
</dbReference>
<gene>
    <name evidence="1" type="ORF">SAMN05660750_01724</name>
</gene>
<sequence>MIDQTLTAGRWLALPLLCLGLAGCGSSSSTGQPSTAQTIGNVLMFQSTKPPVADQLPKDDDIDPLVCPQVIVADGGAAIRAQAGQDSGGLRYQISINDVARECTPTGNGGFRLKVGVEGRVLLGPAGSPGSYGATLTTTVTRGTSVVARRSSRVGATIAGGQGGADFTHVEDGIVVPAGSGDVEIIVGLGGGGPAPARHRRR</sequence>
<proteinExistence type="predicted"/>
<dbReference type="Proteomes" id="UP000190130">
    <property type="component" value="Unassembled WGS sequence"/>
</dbReference>
<evidence type="ECO:0008006" key="3">
    <source>
        <dbReference type="Google" id="ProtNLM"/>
    </source>
</evidence>
<accession>A0A1T5D469</accession>
<dbReference type="AlphaFoldDB" id="A0A1T5D469"/>
<organism evidence="1 2">
    <name type="scientific">Bosea thiooxidans</name>
    <dbReference type="NCBI Taxonomy" id="53254"/>
    <lineage>
        <taxon>Bacteria</taxon>
        <taxon>Pseudomonadati</taxon>
        <taxon>Pseudomonadota</taxon>
        <taxon>Alphaproteobacteria</taxon>
        <taxon>Hyphomicrobiales</taxon>
        <taxon>Boseaceae</taxon>
        <taxon>Bosea</taxon>
    </lineage>
</organism>
<protein>
    <recommendedName>
        <fullName evidence="3">Lipoprotein</fullName>
    </recommendedName>
</protein>
<evidence type="ECO:0000313" key="1">
    <source>
        <dbReference type="EMBL" id="SKB66502.1"/>
    </source>
</evidence>